<feature type="region of interest" description="Disordered" evidence="1">
    <location>
        <begin position="293"/>
        <end position="316"/>
    </location>
</feature>
<proteinExistence type="predicted"/>
<dbReference type="AlphaFoldDB" id="A0A9P7CY62"/>
<dbReference type="OrthoDB" id="3200216at2759"/>
<reference evidence="2" key="1">
    <citation type="journal article" date="2020" name="New Phytol.">
        <title>Comparative genomics reveals dynamic genome evolution in host specialist ectomycorrhizal fungi.</title>
        <authorList>
            <person name="Lofgren L.A."/>
            <person name="Nguyen N.H."/>
            <person name="Vilgalys R."/>
            <person name="Ruytinx J."/>
            <person name="Liao H.L."/>
            <person name="Branco S."/>
            <person name="Kuo A."/>
            <person name="LaButti K."/>
            <person name="Lipzen A."/>
            <person name="Andreopoulos W."/>
            <person name="Pangilinan J."/>
            <person name="Riley R."/>
            <person name="Hundley H."/>
            <person name="Na H."/>
            <person name="Barry K."/>
            <person name="Grigoriev I.V."/>
            <person name="Stajich J.E."/>
            <person name="Kennedy P.G."/>
        </authorList>
    </citation>
    <scope>NUCLEOTIDE SEQUENCE</scope>
    <source>
        <strain evidence="2">DOB743</strain>
    </source>
</reference>
<accession>A0A9P7CY62</accession>
<comment type="caution">
    <text evidence="2">The sequence shown here is derived from an EMBL/GenBank/DDBJ whole genome shotgun (WGS) entry which is preliminary data.</text>
</comment>
<evidence type="ECO:0000313" key="3">
    <source>
        <dbReference type="Proteomes" id="UP000714275"/>
    </source>
</evidence>
<keyword evidence="3" id="KW-1185">Reference proteome</keyword>
<organism evidence="2 3">
    <name type="scientific">Suillus placidus</name>
    <dbReference type="NCBI Taxonomy" id="48579"/>
    <lineage>
        <taxon>Eukaryota</taxon>
        <taxon>Fungi</taxon>
        <taxon>Dikarya</taxon>
        <taxon>Basidiomycota</taxon>
        <taxon>Agaricomycotina</taxon>
        <taxon>Agaricomycetes</taxon>
        <taxon>Agaricomycetidae</taxon>
        <taxon>Boletales</taxon>
        <taxon>Suillineae</taxon>
        <taxon>Suillaceae</taxon>
        <taxon>Suillus</taxon>
    </lineage>
</organism>
<gene>
    <name evidence="2" type="ORF">EV702DRAFT_1134599</name>
</gene>
<evidence type="ECO:0000256" key="1">
    <source>
        <dbReference type="SAM" id="MobiDB-lite"/>
    </source>
</evidence>
<protein>
    <submittedName>
        <fullName evidence="2">Uncharacterized protein</fullName>
    </submittedName>
</protein>
<evidence type="ECO:0000313" key="2">
    <source>
        <dbReference type="EMBL" id="KAG1772244.1"/>
    </source>
</evidence>
<sequence length="334" mass="38008">MSRACPNYISLIPMLMSLRFVASFHNALRRITQSRMTAIDPSIFPLLFPSCTRYRNVEDWKEDVLSANLGGDVEVSVVVRRDGDSDSTQYTWVTTERGAELDDVERSFSSLPSPATRCTSCAVFKLVSAGDIPAVDRVVTPATIGRLTFEEFIKKQKRTHIILCKITLNRPMNLAQLSILLDTIHNFSSQYDSLKFNCYWYTFTLGEVIRLGFDGLVSSNEEVGKRGFCGLLELRKENSVDPVMVAYQAAWKINEQRIAENKRVQKSEIADSVQLQRQLDAERVQSALVREALEQSEQDREQAQRDRERAEQERAEYEAQLEAALQKLARLQAL</sequence>
<name>A0A9P7CY62_9AGAM</name>
<dbReference type="EMBL" id="JABBWD010000054">
    <property type="protein sequence ID" value="KAG1772244.1"/>
    <property type="molecule type" value="Genomic_DNA"/>
</dbReference>
<dbReference type="Proteomes" id="UP000714275">
    <property type="component" value="Unassembled WGS sequence"/>
</dbReference>